<evidence type="ECO:0000256" key="6">
    <source>
        <dbReference type="ARBA" id="ARBA00034078"/>
    </source>
</evidence>
<comment type="caution">
    <text evidence="7">The sequence shown here is derived from an EMBL/GenBank/DDBJ whole genome shotgun (WGS) entry which is preliminary data.</text>
</comment>
<evidence type="ECO:0000256" key="4">
    <source>
        <dbReference type="ARBA" id="ARBA00023004"/>
    </source>
</evidence>
<dbReference type="Gene3D" id="1.10.10.1590">
    <property type="entry name" value="NADH-quinone oxidoreductase subunit E"/>
    <property type="match status" value="1"/>
</dbReference>
<dbReference type="PANTHER" id="PTHR10371">
    <property type="entry name" value="NADH DEHYDROGENASE UBIQUINONE FLAVOPROTEIN 2, MITOCHONDRIAL"/>
    <property type="match status" value="1"/>
</dbReference>
<keyword evidence="2" id="KW-0001">2Fe-2S</keyword>
<evidence type="ECO:0000256" key="2">
    <source>
        <dbReference type="ARBA" id="ARBA00022714"/>
    </source>
</evidence>
<protein>
    <submittedName>
        <fullName evidence="7">NAD(P)H-dependent oxidoreductase subunit E</fullName>
    </submittedName>
</protein>
<dbReference type="CDD" id="cd03064">
    <property type="entry name" value="TRX_Fd_NuoE"/>
    <property type="match status" value="1"/>
</dbReference>
<evidence type="ECO:0000313" key="7">
    <source>
        <dbReference type="EMBL" id="MFC1572267.1"/>
    </source>
</evidence>
<dbReference type="Gene3D" id="3.40.30.10">
    <property type="entry name" value="Glutaredoxin"/>
    <property type="match status" value="1"/>
</dbReference>
<dbReference type="EMBL" id="JBHPKH010000009">
    <property type="protein sequence ID" value="MFC1572267.1"/>
    <property type="molecule type" value="Genomic_DNA"/>
</dbReference>
<keyword evidence="5" id="KW-0411">Iron-sulfur</keyword>
<dbReference type="SUPFAM" id="SSF52833">
    <property type="entry name" value="Thioredoxin-like"/>
    <property type="match status" value="1"/>
</dbReference>
<comment type="similarity">
    <text evidence="1">Belongs to the complex I 24 kDa subunit family.</text>
</comment>
<keyword evidence="8" id="KW-1185">Reference proteome</keyword>
<accession>A0ABV6YIU8</accession>
<dbReference type="Pfam" id="PF01257">
    <property type="entry name" value="2Fe-2S_thioredx"/>
    <property type="match status" value="1"/>
</dbReference>
<keyword evidence="4" id="KW-0408">Iron</keyword>
<keyword evidence="3" id="KW-0479">Metal-binding</keyword>
<dbReference type="InterPro" id="IPR002023">
    <property type="entry name" value="NuoE-like"/>
</dbReference>
<name>A0ABV6YIU8_UNCEI</name>
<proteinExistence type="inferred from homology"/>
<dbReference type="InterPro" id="IPR036249">
    <property type="entry name" value="Thioredoxin-like_sf"/>
</dbReference>
<sequence>MKTVFDAKGEELFQEILARFTLGNSRVLPTLHLAQAVFGAITPEVESYVADRLGLPISRVHEDVTFYHLYHPHPHGRYTLTICNNLSCLLCGSDALLAHLQKRLGIGPGETTEDGLFTLEVSECIGACHQAPAFQVNGRFHGPLNPAQVDELLDGLAKDGSGK</sequence>
<comment type="cofactor">
    <cofactor evidence="6">
        <name>[2Fe-2S] cluster</name>
        <dbReference type="ChEBI" id="CHEBI:190135"/>
    </cofactor>
</comment>
<dbReference type="PIRSF" id="PIRSF000216">
    <property type="entry name" value="NADH_DH_24kDa"/>
    <property type="match status" value="1"/>
</dbReference>
<evidence type="ECO:0000256" key="5">
    <source>
        <dbReference type="ARBA" id="ARBA00023014"/>
    </source>
</evidence>
<reference evidence="7 8" key="1">
    <citation type="submission" date="2024-09" db="EMBL/GenBank/DDBJ databases">
        <authorList>
            <person name="D'Angelo T."/>
        </authorList>
    </citation>
    <scope>NUCLEOTIDE SEQUENCE [LARGE SCALE GENOMIC DNA]</scope>
    <source>
        <strain evidence="7">SAG AM-320-E07</strain>
    </source>
</reference>
<gene>
    <name evidence="7" type="ORF">ACFL6M_01590</name>
</gene>
<dbReference type="PANTHER" id="PTHR10371:SF3">
    <property type="entry name" value="NADH DEHYDROGENASE [UBIQUINONE] FLAVOPROTEIN 2, MITOCHONDRIAL"/>
    <property type="match status" value="1"/>
</dbReference>
<dbReference type="Proteomes" id="UP001593833">
    <property type="component" value="Unassembled WGS sequence"/>
</dbReference>
<evidence type="ECO:0000256" key="1">
    <source>
        <dbReference type="ARBA" id="ARBA00010643"/>
    </source>
</evidence>
<organism evidence="7 8">
    <name type="scientific">Eiseniibacteriota bacterium</name>
    <dbReference type="NCBI Taxonomy" id="2212470"/>
    <lineage>
        <taxon>Bacteria</taxon>
        <taxon>Candidatus Eiseniibacteriota</taxon>
    </lineage>
</organism>
<evidence type="ECO:0000313" key="8">
    <source>
        <dbReference type="Proteomes" id="UP001593833"/>
    </source>
</evidence>
<dbReference type="InterPro" id="IPR042128">
    <property type="entry name" value="NuoE_dom"/>
</dbReference>
<dbReference type="InterPro" id="IPR041921">
    <property type="entry name" value="NuoE_N"/>
</dbReference>
<evidence type="ECO:0000256" key="3">
    <source>
        <dbReference type="ARBA" id="ARBA00022723"/>
    </source>
</evidence>